<dbReference type="VEuPathDB" id="FungiDB:SDRG_07484"/>
<sequence length="172" mass="19344">MARIHGAQIIIIYLRNLSLFVAIVSLVSRIVHYLRPWRKATHETAALLSRTSPIIIHEVTTSEVFDLPADVLSAVASPTFVQRQSSLIRTQSFRRAYVASAPTPAPVALPWHHRALHYSIRICKNALENCVTTLATILLTGGMLCVYQSLQGIEPEVDFVTFVRHQVHRLIR</sequence>
<keyword evidence="3" id="KW-1185">Reference proteome</keyword>
<dbReference type="RefSeq" id="XP_008611540.1">
    <property type="nucleotide sequence ID" value="XM_008613318.1"/>
</dbReference>
<name>T0QKL6_SAPDV</name>
<gene>
    <name evidence="2" type="ORF">SDRG_07484</name>
</gene>
<evidence type="ECO:0000313" key="3">
    <source>
        <dbReference type="Proteomes" id="UP000030762"/>
    </source>
</evidence>
<dbReference type="OrthoDB" id="72220at2759"/>
<evidence type="ECO:0000313" key="2">
    <source>
        <dbReference type="EMBL" id="EQC35256.1"/>
    </source>
</evidence>
<dbReference type="OMA" id="RICKNAL"/>
<keyword evidence="1" id="KW-0812">Transmembrane</keyword>
<feature type="transmembrane region" description="Helical" evidence="1">
    <location>
        <begin position="12"/>
        <end position="34"/>
    </location>
</feature>
<organism evidence="2 3">
    <name type="scientific">Saprolegnia diclina (strain VS20)</name>
    <dbReference type="NCBI Taxonomy" id="1156394"/>
    <lineage>
        <taxon>Eukaryota</taxon>
        <taxon>Sar</taxon>
        <taxon>Stramenopiles</taxon>
        <taxon>Oomycota</taxon>
        <taxon>Saprolegniomycetes</taxon>
        <taxon>Saprolegniales</taxon>
        <taxon>Saprolegniaceae</taxon>
        <taxon>Saprolegnia</taxon>
    </lineage>
</organism>
<dbReference type="Proteomes" id="UP000030762">
    <property type="component" value="Unassembled WGS sequence"/>
</dbReference>
<dbReference type="GeneID" id="19948211"/>
<protein>
    <submittedName>
        <fullName evidence="2">Uncharacterized protein</fullName>
    </submittedName>
</protein>
<accession>T0QKL6</accession>
<evidence type="ECO:0000256" key="1">
    <source>
        <dbReference type="SAM" id="Phobius"/>
    </source>
</evidence>
<dbReference type="AlphaFoldDB" id="T0QKL6"/>
<keyword evidence="1" id="KW-1133">Transmembrane helix</keyword>
<dbReference type="EMBL" id="JH767152">
    <property type="protein sequence ID" value="EQC35256.1"/>
    <property type="molecule type" value="Genomic_DNA"/>
</dbReference>
<proteinExistence type="predicted"/>
<reference evidence="2 3" key="1">
    <citation type="submission" date="2012-04" db="EMBL/GenBank/DDBJ databases">
        <title>The Genome Sequence of Saprolegnia declina VS20.</title>
        <authorList>
            <consortium name="The Broad Institute Genome Sequencing Platform"/>
            <person name="Russ C."/>
            <person name="Nusbaum C."/>
            <person name="Tyler B."/>
            <person name="van West P."/>
            <person name="Dieguez-Uribeondo J."/>
            <person name="de Bruijn I."/>
            <person name="Tripathy S."/>
            <person name="Jiang R."/>
            <person name="Young S.K."/>
            <person name="Zeng Q."/>
            <person name="Gargeya S."/>
            <person name="Fitzgerald M."/>
            <person name="Haas B."/>
            <person name="Abouelleil A."/>
            <person name="Alvarado L."/>
            <person name="Arachchi H.M."/>
            <person name="Berlin A."/>
            <person name="Chapman S.B."/>
            <person name="Goldberg J."/>
            <person name="Griggs A."/>
            <person name="Gujja S."/>
            <person name="Hansen M."/>
            <person name="Howarth C."/>
            <person name="Imamovic A."/>
            <person name="Larimer J."/>
            <person name="McCowen C."/>
            <person name="Montmayeur A."/>
            <person name="Murphy C."/>
            <person name="Neiman D."/>
            <person name="Pearson M."/>
            <person name="Priest M."/>
            <person name="Roberts A."/>
            <person name="Saif S."/>
            <person name="Shea T."/>
            <person name="Sisk P."/>
            <person name="Sykes S."/>
            <person name="Wortman J."/>
            <person name="Nusbaum C."/>
            <person name="Birren B."/>
        </authorList>
    </citation>
    <scope>NUCLEOTIDE SEQUENCE [LARGE SCALE GENOMIC DNA]</scope>
    <source>
        <strain evidence="2 3">VS20</strain>
    </source>
</reference>
<keyword evidence="1" id="KW-0472">Membrane</keyword>
<dbReference type="InParanoid" id="T0QKL6"/>